<organism evidence="5 6">
    <name type="scientific">Adonisia turfae CCMR0081</name>
    <dbReference type="NCBI Taxonomy" id="2292702"/>
    <lineage>
        <taxon>Bacteria</taxon>
        <taxon>Bacillati</taxon>
        <taxon>Cyanobacteriota</taxon>
        <taxon>Adonisia</taxon>
        <taxon>Adonisia turfae</taxon>
    </lineage>
</organism>
<evidence type="ECO:0000256" key="1">
    <source>
        <dbReference type="ARBA" id="ARBA00010688"/>
    </source>
</evidence>
<dbReference type="Gene3D" id="3.40.1190.20">
    <property type="match status" value="1"/>
</dbReference>
<proteinExistence type="inferred from homology"/>
<evidence type="ECO:0000313" key="6">
    <source>
        <dbReference type="Proteomes" id="UP000481033"/>
    </source>
</evidence>
<dbReference type="PROSITE" id="PS00584">
    <property type="entry name" value="PFKB_KINASES_2"/>
    <property type="match status" value="1"/>
</dbReference>
<dbReference type="InterPro" id="IPR011611">
    <property type="entry name" value="PfkB_dom"/>
</dbReference>
<dbReference type="Pfam" id="PF00294">
    <property type="entry name" value="PfkB"/>
    <property type="match status" value="1"/>
</dbReference>
<sequence>MTHNPPKYNVYGLGNALVDIECALSVETLAAIGMDKGVMTLLDEAVQNNAIAQLNSHQTKRICGGSAANTIIAISQLGGKTFYGCKVADDEYGQFYTQDLVDCGVDTNLTSHDPEPGITGKCLVLITPDADRTMGTFLGISSQLSEADLNPEAIAAAEYTYMEGFLVSGENSKQAAIKASHLAKAAGRKVAMSLSDYNMVKFFRPGLLEMIGDGVDMLFANESEALLMADTDDFATAIEHTKTLAKTFAITRGPAGSILFDGERVWEIAPHPVTAIDTVGAGDMYAGGVLYGITHGLGWPQAGKLGSTAAAQLVTAYGARMGTDELQAVLKQVVGE</sequence>
<dbReference type="RefSeq" id="WP_163702709.1">
    <property type="nucleotide sequence ID" value="NZ_QXHD01000004.1"/>
</dbReference>
<comment type="caution">
    <text evidence="5">The sequence shown here is derived from an EMBL/GenBank/DDBJ whole genome shotgun (WGS) entry which is preliminary data.</text>
</comment>
<dbReference type="CDD" id="cd01168">
    <property type="entry name" value="adenosine_kinase"/>
    <property type="match status" value="1"/>
</dbReference>
<comment type="similarity">
    <text evidence="1">Belongs to the carbohydrate kinase PfkB family.</text>
</comment>
<protein>
    <submittedName>
        <fullName evidence="5">Adenosine kinase</fullName>
    </submittedName>
</protein>
<dbReference type="SUPFAM" id="SSF53613">
    <property type="entry name" value="Ribokinase-like"/>
    <property type="match status" value="1"/>
</dbReference>
<keyword evidence="2" id="KW-0808">Transferase</keyword>
<dbReference type="GO" id="GO:0016301">
    <property type="term" value="F:kinase activity"/>
    <property type="evidence" value="ECO:0007669"/>
    <property type="project" value="UniProtKB-KW"/>
</dbReference>
<keyword evidence="3 5" id="KW-0418">Kinase</keyword>
<evidence type="ECO:0000313" key="5">
    <source>
        <dbReference type="EMBL" id="NEZ59948.1"/>
    </source>
</evidence>
<evidence type="ECO:0000256" key="3">
    <source>
        <dbReference type="ARBA" id="ARBA00022777"/>
    </source>
</evidence>
<dbReference type="Proteomes" id="UP000481033">
    <property type="component" value="Unassembled WGS sequence"/>
</dbReference>
<dbReference type="PANTHER" id="PTHR43320:SF3">
    <property type="entry name" value="CARBOHYDRATE KINASE PFKB DOMAIN-CONTAINING PROTEIN"/>
    <property type="match status" value="1"/>
</dbReference>
<name>A0A6M0RUQ3_9CYAN</name>
<dbReference type="AlphaFoldDB" id="A0A6M0RUQ3"/>
<dbReference type="PANTHER" id="PTHR43320">
    <property type="entry name" value="SUGAR KINASE"/>
    <property type="match status" value="1"/>
</dbReference>
<gene>
    <name evidence="5" type="ORF">DXZ20_30750</name>
</gene>
<dbReference type="InterPro" id="IPR029056">
    <property type="entry name" value="Ribokinase-like"/>
</dbReference>
<keyword evidence="6" id="KW-1185">Reference proteome</keyword>
<dbReference type="EMBL" id="QXHD01000004">
    <property type="protein sequence ID" value="NEZ59948.1"/>
    <property type="molecule type" value="Genomic_DNA"/>
</dbReference>
<evidence type="ECO:0000256" key="2">
    <source>
        <dbReference type="ARBA" id="ARBA00022679"/>
    </source>
</evidence>
<dbReference type="InterPro" id="IPR002173">
    <property type="entry name" value="Carboh/pur_kinase_PfkB_CS"/>
</dbReference>
<dbReference type="InterPro" id="IPR052700">
    <property type="entry name" value="Carb_kinase_PfkB-like"/>
</dbReference>
<accession>A0A6M0RUQ3</accession>
<reference evidence="5 6" key="1">
    <citation type="journal article" date="2020" name="Microb. Ecol.">
        <title>Ecogenomics of the Marine Benthic Filamentous Cyanobacterium Adonisia.</title>
        <authorList>
            <person name="Walter J.M."/>
            <person name="Coutinho F.H."/>
            <person name="Leomil L."/>
            <person name="Hargreaves P.I."/>
            <person name="Campeao M.E."/>
            <person name="Vieira V.V."/>
            <person name="Silva B.S."/>
            <person name="Fistarol G.O."/>
            <person name="Salomon P.S."/>
            <person name="Sawabe T."/>
            <person name="Mino S."/>
            <person name="Hosokawa M."/>
            <person name="Miyashita H."/>
            <person name="Maruyama F."/>
            <person name="van Verk M.C."/>
            <person name="Dutilh B.E."/>
            <person name="Thompson C.C."/>
            <person name="Thompson F.L."/>
        </authorList>
    </citation>
    <scope>NUCLEOTIDE SEQUENCE [LARGE SCALE GENOMIC DNA]</scope>
    <source>
        <strain evidence="5 6">CCMR0081</strain>
    </source>
</reference>
<feature type="domain" description="Carbohydrate kinase PfkB" evidence="4">
    <location>
        <begin position="55"/>
        <end position="321"/>
    </location>
</feature>
<evidence type="ECO:0000259" key="4">
    <source>
        <dbReference type="Pfam" id="PF00294"/>
    </source>
</evidence>
<dbReference type="Gene3D" id="3.30.1110.10">
    <property type="match status" value="1"/>
</dbReference>